<dbReference type="PROSITE" id="PS50164">
    <property type="entry name" value="GIY_YIG"/>
    <property type="match status" value="1"/>
</dbReference>
<comment type="similarity">
    <text evidence="1">Belongs to the UPF0213 family.</text>
</comment>
<dbReference type="PANTHER" id="PTHR34477:SF5">
    <property type="entry name" value="BSL5627 PROTEIN"/>
    <property type="match status" value="1"/>
</dbReference>
<evidence type="ECO:0000313" key="3">
    <source>
        <dbReference type="EMBL" id="KAA5603187.1"/>
    </source>
</evidence>
<dbReference type="Gene3D" id="3.40.1440.10">
    <property type="entry name" value="GIY-YIG endonuclease"/>
    <property type="match status" value="1"/>
</dbReference>
<dbReference type="InterPro" id="IPR000305">
    <property type="entry name" value="GIY-YIG_endonuc"/>
</dbReference>
<organism evidence="3 4">
    <name type="scientific">Blastochloris sulfoviridis</name>
    <dbReference type="NCBI Taxonomy" id="50712"/>
    <lineage>
        <taxon>Bacteria</taxon>
        <taxon>Pseudomonadati</taxon>
        <taxon>Pseudomonadota</taxon>
        <taxon>Alphaproteobacteria</taxon>
        <taxon>Hyphomicrobiales</taxon>
        <taxon>Blastochloridaceae</taxon>
        <taxon>Blastochloris</taxon>
    </lineage>
</organism>
<dbReference type="CDD" id="cd10448">
    <property type="entry name" value="GIY-YIG_unchar_3"/>
    <property type="match status" value="1"/>
</dbReference>
<proteinExistence type="inferred from homology"/>
<name>A0A5M6I5Q2_9HYPH</name>
<dbReference type="InterPro" id="IPR050190">
    <property type="entry name" value="UPF0213_domain"/>
</dbReference>
<evidence type="ECO:0000256" key="1">
    <source>
        <dbReference type="ARBA" id="ARBA00007435"/>
    </source>
</evidence>
<dbReference type="Pfam" id="PF01541">
    <property type="entry name" value="GIY-YIG"/>
    <property type="match status" value="1"/>
</dbReference>
<dbReference type="SUPFAM" id="SSF82771">
    <property type="entry name" value="GIY-YIG endonuclease"/>
    <property type="match status" value="1"/>
</dbReference>
<dbReference type="AlphaFoldDB" id="A0A5M6I5Q2"/>
<dbReference type="PANTHER" id="PTHR34477">
    <property type="entry name" value="UPF0213 PROTEIN YHBQ"/>
    <property type="match status" value="1"/>
</dbReference>
<reference evidence="3 4" key="1">
    <citation type="submission" date="2019-09" db="EMBL/GenBank/DDBJ databases">
        <title>Draft Whole-Genome sequence of Blastochloris sulfoviridis DSM 729.</title>
        <authorList>
            <person name="Meyer T.E."/>
            <person name="Kyndt J.A."/>
        </authorList>
    </citation>
    <scope>NUCLEOTIDE SEQUENCE [LARGE SCALE GENOMIC DNA]</scope>
    <source>
        <strain evidence="3 4">DSM 729</strain>
    </source>
</reference>
<accession>A0A5M6I5Q2</accession>
<keyword evidence="4" id="KW-1185">Reference proteome</keyword>
<evidence type="ECO:0000313" key="4">
    <source>
        <dbReference type="Proteomes" id="UP000323886"/>
    </source>
</evidence>
<dbReference type="OrthoDB" id="287318at2"/>
<dbReference type="Proteomes" id="UP000323886">
    <property type="component" value="Unassembled WGS sequence"/>
</dbReference>
<comment type="caution">
    <text evidence="3">The sequence shown here is derived from an EMBL/GenBank/DDBJ whole genome shotgun (WGS) entry which is preliminary data.</text>
</comment>
<gene>
    <name evidence="3" type="ORF">F1193_02885</name>
</gene>
<dbReference type="InterPro" id="IPR035901">
    <property type="entry name" value="GIY-YIG_endonuc_sf"/>
</dbReference>
<evidence type="ECO:0000259" key="2">
    <source>
        <dbReference type="PROSITE" id="PS50164"/>
    </source>
</evidence>
<sequence>MRPAYVYILASRPGGAIYVGVTNDLIRRVFEHRSGAVDGFTKRYNIKQLVYFEQFDSIYDAIQREKNIKHWPRAWKTRLIYQQNPTWRDLFPELLS</sequence>
<dbReference type="EMBL" id="VWPL01000003">
    <property type="protein sequence ID" value="KAA5603187.1"/>
    <property type="molecule type" value="Genomic_DNA"/>
</dbReference>
<dbReference type="RefSeq" id="WP_150096167.1">
    <property type="nucleotide sequence ID" value="NZ_VWPL01000003.1"/>
</dbReference>
<feature type="domain" description="GIY-YIG" evidence="2">
    <location>
        <begin position="2"/>
        <end position="78"/>
    </location>
</feature>
<protein>
    <submittedName>
        <fullName evidence="3">GIY-YIG nuclease family protein</fullName>
    </submittedName>
</protein>